<dbReference type="InterPro" id="IPR000073">
    <property type="entry name" value="AB_hydrolase_1"/>
</dbReference>
<evidence type="ECO:0000313" key="3">
    <source>
        <dbReference type="Proteomes" id="UP000244077"/>
    </source>
</evidence>
<dbReference type="GO" id="GO:0016020">
    <property type="term" value="C:membrane"/>
    <property type="evidence" value="ECO:0007669"/>
    <property type="project" value="TreeGrafter"/>
</dbReference>
<dbReference type="Pfam" id="PF00561">
    <property type="entry name" value="Abhydrolase_1"/>
    <property type="match status" value="1"/>
</dbReference>
<name>A0A2T5HK33_9RHOB</name>
<sequence>MVARAPNPLTQMPLRQGPLRALKTRRKGDLIKGAGGAVIHIESYGPMDAPPVVLIHGQSGSTYDMTFALAPRLAEQFRVYVVDRPGFGHSPYHKDESLTGQARAIREAVAEIEARAPIVLGQSYGGAVALRWAVDVPTSLAALVLVSSPSHHWEINAPRLHSTLARPVIGWWAAELISFLTPQAIVTQQLAKVFAPNPVPEGYADHFQPRNSIVPRRHRLNARQRVALKDEIFEMMDLYRQIEMPIESVQGISDIIVPEILHAKPFDARVETNRLTRLEGIGHMPHHVATDEVVQAVTRAATRCNRD</sequence>
<dbReference type="Proteomes" id="UP000244077">
    <property type="component" value="Unassembled WGS sequence"/>
</dbReference>
<keyword evidence="3" id="KW-1185">Reference proteome</keyword>
<dbReference type="PANTHER" id="PTHR43798:SF33">
    <property type="entry name" value="HYDROLASE, PUTATIVE (AFU_ORTHOLOGUE AFUA_2G14860)-RELATED"/>
    <property type="match status" value="1"/>
</dbReference>
<feature type="domain" description="AB hydrolase-1" evidence="1">
    <location>
        <begin position="50"/>
        <end position="158"/>
    </location>
</feature>
<comment type="caution">
    <text evidence="2">The sequence shown here is derived from an EMBL/GenBank/DDBJ whole genome shotgun (WGS) entry which is preliminary data.</text>
</comment>
<evidence type="ECO:0000259" key="1">
    <source>
        <dbReference type="Pfam" id="PF00561"/>
    </source>
</evidence>
<dbReference type="SUPFAM" id="SSF53474">
    <property type="entry name" value="alpha/beta-Hydrolases"/>
    <property type="match status" value="1"/>
</dbReference>
<evidence type="ECO:0000313" key="2">
    <source>
        <dbReference type="EMBL" id="PTQ71940.1"/>
    </source>
</evidence>
<dbReference type="Gene3D" id="3.40.50.1820">
    <property type="entry name" value="alpha/beta hydrolase"/>
    <property type="match status" value="1"/>
</dbReference>
<protein>
    <submittedName>
        <fullName evidence="2">Pimeloyl-ACP methyl ester carboxylesterase</fullName>
    </submittedName>
</protein>
<dbReference type="PRINTS" id="PR00111">
    <property type="entry name" value="ABHYDROLASE"/>
</dbReference>
<accession>A0A2T5HK33</accession>
<dbReference type="PANTHER" id="PTHR43798">
    <property type="entry name" value="MONOACYLGLYCEROL LIPASE"/>
    <property type="match status" value="1"/>
</dbReference>
<dbReference type="OrthoDB" id="9815441at2"/>
<gene>
    <name evidence="2" type="ORF">C8N42_107119</name>
</gene>
<dbReference type="InterPro" id="IPR050266">
    <property type="entry name" value="AB_hydrolase_sf"/>
</dbReference>
<reference evidence="2 3" key="1">
    <citation type="submission" date="2018-04" db="EMBL/GenBank/DDBJ databases">
        <title>Genomic Encyclopedia of Archaeal and Bacterial Type Strains, Phase II (KMG-II): from individual species to whole genera.</title>
        <authorList>
            <person name="Goeker M."/>
        </authorList>
    </citation>
    <scope>NUCLEOTIDE SEQUENCE [LARGE SCALE GENOMIC DNA]</scope>
    <source>
        <strain evidence="2 3">DSM 100434</strain>
    </source>
</reference>
<dbReference type="EMBL" id="QAOH01000007">
    <property type="protein sequence ID" value="PTQ71940.1"/>
    <property type="molecule type" value="Genomic_DNA"/>
</dbReference>
<proteinExistence type="predicted"/>
<dbReference type="RefSeq" id="WP_146168262.1">
    <property type="nucleotide sequence ID" value="NZ_QAOH01000007.1"/>
</dbReference>
<dbReference type="AlphaFoldDB" id="A0A2T5HK33"/>
<dbReference type="InterPro" id="IPR029058">
    <property type="entry name" value="AB_hydrolase_fold"/>
</dbReference>
<organism evidence="2 3">
    <name type="scientific">Celeribacter persicus</name>
    <dbReference type="NCBI Taxonomy" id="1651082"/>
    <lineage>
        <taxon>Bacteria</taxon>
        <taxon>Pseudomonadati</taxon>
        <taxon>Pseudomonadota</taxon>
        <taxon>Alphaproteobacteria</taxon>
        <taxon>Rhodobacterales</taxon>
        <taxon>Roseobacteraceae</taxon>
        <taxon>Celeribacter</taxon>
    </lineage>
</organism>